<dbReference type="PANTHER" id="PTHR32309">
    <property type="entry name" value="TYROSINE-PROTEIN KINASE"/>
    <property type="match status" value="1"/>
</dbReference>
<evidence type="ECO:0000256" key="1">
    <source>
        <dbReference type="ARBA" id="ARBA00004429"/>
    </source>
</evidence>
<comment type="subcellular location">
    <subcellularLocation>
        <location evidence="1">Cell inner membrane</location>
        <topology evidence="1">Multi-pass membrane protein</topology>
    </subcellularLocation>
</comment>
<keyword evidence="12 17" id="KW-1133">Transmembrane helix</keyword>
<feature type="domain" description="Polysaccharide chain length determinant N-terminal" evidence="18">
    <location>
        <begin position="9"/>
        <end position="104"/>
    </location>
</feature>
<protein>
    <recommendedName>
        <fullName evidence="4">non-specific protein-tyrosine kinase</fullName>
        <ecNumber evidence="4">2.7.10.2</ecNumber>
    </recommendedName>
</protein>
<dbReference type="EC" id="2.7.10.2" evidence="4"/>
<evidence type="ECO:0000256" key="3">
    <source>
        <dbReference type="ARBA" id="ARBA00008883"/>
    </source>
</evidence>
<feature type="transmembrane region" description="Helical" evidence="17">
    <location>
        <begin position="499"/>
        <end position="519"/>
    </location>
</feature>
<keyword evidence="6" id="KW-0997">Cell inner membrane</keyword>
<dbReference type="GO" id="GO:0004715">
    <property type="term" value="F:non-membrane spanning protein tyrosine kinase activity"/>
    <property type="evidence" value="ECO:0007669"/>
    <property type="project" value="UniProtKB-EC"/>
</dbReference>
<evidence type="ECO:0000313" key="21">
    <source>
        <dbReference type="Proteomes" id="UP000533900"/>
    </source>
</evidence>
<evidence type="ECO:0000259" key="18">
    <source>
        <dbReference type="Pfam" id="PF02706"/>
    </source>
</evidence>
<feature type="coiled-coil region" evidence="16">
    <location>
        <begin position="392"/>
        <end position="419"/>
    </location>
</feature>
<evidence type="ECO:0000256" key="4">
    <source>
        <dbReference type="ARBA" id="ARBA00011903"/>
    </source>
</evidence>
<evidence type="ECO:0000313" key="20">
    <source>
        <dbReference type="EMBL" id="MBC2844977.1"/>
    </source>
</evidence>
<comment type="similarity">
    <text evidence="2">Belongs to the CpsD/CapB family.</text>
</comment>
<keyword evidence="16" id="KW-0175">Coiled coil</keyword>
<feature type="transmembrane region" description="Helical" evidence="17">
    <location>
        <begin position="21"/>
        <end position="41"/>
    </location>
</feature>
<sequence>MHMKTNTSTINLKQTLELFLSYWKWILLCVVIAIMLGFIHLRYADYVYKANATIKIRDEEQSQKLPSLDDMQAGGLFSGGADKIKDEIRVIKSREIAENIIKKLDLNIRYYSDGKIKEQEYYKNSPVKINFFESDSIIDKLTEVLFIKIKSPTQYYLFKDKEQSIFDERKDNEGKLYDFGDKVETSYGGFVILPNSGKNAPTPGTNIKISVIRITKLVSQYAKNLTISTEKGSSVISLDMKDTVAKRALDYLNELIIEYNNDVLKDKEEIVQVTSDFITNRLQKVSKELEQVDYTAEELQKRNNLTALGAQADLNLQTNKQLESQISSTSTNIQLISFLQEEIQAEDRNSDMLPADIGIGDASTAQIIRSHNEFVAERDRILKNSSPTNPVVINLNNQINALKSNLEQSLSNMKQTSELTLNNLNKENSRIRGQLYAAPTKARQFRDIKRQQDIKESLYLYLLEKREESAIRLGMYTPNAKILEHAYSSYMPISPTPSIVYLASIILGLMIPIGIIYLIDILDSKLYNKNDLVSILEIPYLGDIPKTSKKQKLIKQVDYSPKAEAFRIVRSNIDFMLKGVNKKAKRLFVTSTKAQEGKSHTSTNLASSISFSEKKVLLIEMDIRVPKILKYLNLPDEPKVGLSDYIADESIKLTDIILKHKDNEYLDIIPSGSIPPNPSELLMSDRVEELFKYVENKYDYIVVDTSAVGLVSDTLLISKFADLFIYVVSADGVDKRQLVHVAQPLFDKKRLPKMTMLLNGVKSKTGGYGYGYGYGNNPNRKKKWYNFSK</sequence>
<dbReference type="Pfam" id="PF02706">
    <property type="entry name" value="Wzz"/>
    <property type="match status" value="1"/>
</dbReference>
<dbReference type="Pfam" id="PF13614">
    <property type="entry name" value="AAA_31"/>
    <property type="match status" value="1"/>
</dbReference>
<evidence type="ECO:0000259" key="19">
    <source>
        <dbReference type="Pfam" id="PF13614"/>
    </source>
</evidence>
<dbReference type="NCBIfam" id="TIGR01007">
    <property type="entry name" value="eps_fam"/>
    <property type="match status" value="1"/>
</dbReference>
<dbReference type="InterPro" id="IPR027417">
    <property type="entry name" value="P-loop_NTPase"/>
</dbReference>
<gene>
    <name evidence="20" type="ORF">H7F21_07730</name>
</gene>
<dbReference type="GO" id="GO:0005886">
    <property type="term" value="C:plasma membrane"/>
    <property type="evidence" value="ECO:0007669"/>
    <property type="project" value="UniProtKB-SubCell"/>
</dbReference>
<comment type="similarity">
    <text evidence="3">Belongs to the etk/wzc family.</text>
</comment>
<evidence type="ECO:0000256" key="11">
    <source>
        <dbReference type="ARBA" id="ARBA00022840"/>
    </source>
</evidence>
<keyword evidence="7 20" id="KW-0808">Transferase</keyword>
<evidence type="ECO:0000256" key="16">
    <source>
        <dbReference type="SAM" id="Coils"/>
    </source>
</evidence>
<evidence type="ECO:0000256" key="2">
    <source>
        <dbReference type="ARBA" id="ARBA00007316"/>
    </source>
</evidence>
<dbReference type="PANTHER" id="PTHR32309:SF13">
    <property type="entry name" value="FERRIC ENTEROBACTIN TRANSPORT PROTEIN FEPE"/>
    <property type="match status" value="1"/>
</dbReference>
<dbReference type="Gene3D" id="3.40.50.300">
    <property type="entry name" value="P-loop containing nucleotide triphosphate hydrolases"/>
    <property type="match status" value="1"/>
</dbReference>
<dbReference type="EMBL" id="JACLCP010000002">
    <property type="protein sequence ID" value="MBC2844977.1"/>
    <property type="molecule type" value="Genomic_DNA"/>
</dbReference>
<evidence type="ECO:0000256" key="8">
    <source>
        <dbReference type="ARBA" id="ARBA00022692"/>
    </source>
</evidence>
<keyword evidence="8 17" id="KW-0812">Transmembrane</keyword>
<dbReference type="CDD" id="cd05387">
    <property type="entry name" value="BY-kinase"/>
    <property type="match status" value="1"/>
</dbReference>
<evidence type="ECO:0000256" key="13">
    <source>
        <dbReference type="ARBA" id="ARBA00023136"/>
    </source>
</evidence>
<evidence type="ECO:0000256" key="5">
    <source>
        <dbReference type="ARBA" id="ARBA00022475"/>
    </source>
</evidence>
<evidence type="ECO:0000256" key="17">
    <source>
        <dbReference type="SAM" id="Phobius"/>
    </source>
</evidence>
<name>A0A842IUD1_9FLAO</name>
<dbReference type="GO" id="GO:0005524">
    <property type="term" value="F:ATP binding"/>
    <property type="evidence" value="ECO:0007669"/>
    <property type="project" value="UniProtKB-KW"/>
</dbReference>
<keyword evidence="13 17" id="KW-0472">Membrane</keyword>
<evidence type="ECO:0000256" key="15">
    <source>
        <dbReference type="ARBA" id="ARBA00051245"/>
    </source>
</evidence>
<keyword evidence="14" id="KW-0829">Tyrosine-protein kinase</keyword>
<accession>A0A842IUD1</accession>
<dbReference type="SUPFAM" id="SSF52540">
    <property type="entry name" value="P-loop containing nucleoside triphosphate hydrolases"/>
    <property type="match status" value="1"/>
</dbReference>
<comment type="caution">
    <text evidence="20">The sequence shown here is derived from an EMBL/GenBank/DDBJ whole genome shotgun (WGS) entry which is preliminary data.</text>
</comment>
<comment type="catalytic activity">
    <reaction evidence="15">
        <text>L-tyrosyl-[protein] + ATP = O-phospho-L-tyrosyl-[protein] + ADP + H(+)</text>
        <dbReference type="Rhea" id="RHEA:10596"/>
        <dbReference type="Rhea" id="RHEA-COMP:10136"/>
        <dbReference type="Rhea" id="RHEA-COMP:20101"/>
        <dbReference type="ChEBI" id="CHEBI:15378"/>
        <dbReference type="ChEBI" id="CHEBI:30616"/>
        <dbReference type="ChEBI" id="CHEBI:46858"/>
        <dbReference type="ChEBI" id="CHEBI:61978"/>
        <dbReference type="ChEBI" id="CHEBI:456216"/>
        <dbReference type="EC" id="2.7.10.2"/>
    </reaction>
</comment>
<feature type="domain" description="AAA" evidence="19">
    <location>
        <begin position="589"/>
        <end position="717"/>
    </location>
</feature>
<keyword evidence="5" id="KW-1003">Cell membrane</keyword>
<proteinExistence type="inferred from homology"/>
<keyword evidence="10 20" id="KW-0418">Kinase</keyword>
<dbReference type="InterPro" id="IPR005702">
    <property type="entry name" value="Wzc-like_C"/>
</dbReference>
<keyword evidence="21" id="KW-1185">Reference proteome</keyword>
<evidence type="ECO:0000256" key="9">
    <source>
        <dbReference type="ARBA" id="ARBA00022741"/>
    </source>
</evidence>
<dbReference type="AlphaFoldDB" id="A0A842IUD1"/>
<keyword evidence="11" id="KW-0067">ATP-binding</keyword>
<dbReference type="InterPro" id="IPR050445">
    <property type="entry name" value="Bact_polysacc_biosynth/exp"/>
</dbReference>
<reference evidence="20" key="1">
    <citation type="submission" date="2020-08" db="EMBL/GenBank/DDBJ databases">
        <title>Winogradskyella ouciana sp. nov., isolated from the hadal seawater of the Mariana Trench.</title>
        <authorList>
            <person name="He X."/>
        </authorList>
    </citation>
    <scope>NUCLEOTIDE SEQUENCE [LARGE SCALE GENOMIC DNA]</scope>
    <source>
        <strain evidence="20">KCTC 52348</strain>
    </source>
</reference>
<dbReference type="InterPro" id="IPR025669">
    <property type="entry name" value="AAA_dom"/>
</dbReference>
<evidence type="ECO:0000256" key="10">
    <source>
        <dbReference type="ARBA" id="ARBA00022777"/>
    </source>
</evidence>
<evidence type="ECO:0000256" key="6">
    <source>
        <dbReference type="ARBA" id="ARBA00022519"/>
    </source>
</evidence>
<organism evidence="20 21">
    <name type="scientific">Winogradskyella flava</name>
    <dbReference type="NCBI Taxonomy" id="1884876"/>
    <lineage>
        <taxon>Bacteria</taxon>
        <taxon>Pseudomonadati</taxon>
        <taxon>Bacteroidota</taxon>
        <taxon>Flavobacteriia</taxon>
        <taxon>Flavobacteriales</taxon>
        <taxon>Flavobacteriaceae</taxon>
        <taxon>Winogradskyella</taxon>
    </lineage>
</organism>
<dbReference type="InterPro" id="IPR003856">
    <property type="entry name" value="LPS_length_determ_N"/>
</dbReference>
<evidence type="ECO:0000256" key="14">
    <source>
        <dbReference type="ARBA" id="ARBA00023137"/>
    </source>
</evidence>
<evidence type="ECO:0000256" key="12">
    <source>
        <dbReference type="ARBA" id="ARBA00022989"/>
    </source>
</evidence>
<keyword evidence="9" id="KW-0547">Nucleotide-binding</keyword>
<evidence type="ECO:0000256" key="7">
    <source>
        <dbReference type="ARBA" id="ARBA00022679"/>
    </source>
</evidence>
<dbReference type="Proteomes" id="UP000533900">
    <property type="component" value="Unassembled WGS sequence"/>
</dbReference>